<dbReference type="PANTHER" id="PTHR43464">
    <property type="entry name" value="METHYLTRANSFERASE"/>
    <property type="match status" value="1"/>
</dbReference>
<dbReference type="AlphaFoldDB" id="A0A4R6DTC5"/>
<dbReference type="Pfam" id="PF13649">
    <property type="entry name" value="Methyltransf_25"/>
    <property type="match status" value="1"/>
</dbReference>
<name>A0A4R6DTC5_9RHOO</name>
<protein>
    <submittedName>
        <fullName evidence="2">Methyltransferase family protein</fullName>
    </submittedName>
</protein>
<dbReference type="PANTHER" id="PTHR43464:SF90">
    <property type="entry name" value="METHYLTRANSFERASE TYPE 11"/>
    <property type="match status" value="1"/>
</dbReference>
<dbReference type="InterPro" id="IPR041698">
    <property type="entry name" value="Methyltransf_25"/>
</dbReference>
<dbReference type="Gene3D" id="3.40.50.150">
    <property type="entry name" value="Vaccinia Virus protein VP39"/>
    <property type="match status" value="1"/>
</dbReference>
<dbReference type="InterPro" id="IPR029063">
    <property type="entry name" value="SAM-dependent_MTases_sf"/>
</dbReference>
<keyword evidence="2" id="KW-0489">Methyltransferase</keyword>
<sequence>MSGRASDRPPLTSSGGSADAWSERARWSFQYRGESIYTITPIPFYLARRRLLVQLMQSHVAAAARVCDYGCGDGWYLRHFAQLSPAVEWTGVDVAPGMLELAAQAAPQARLFLPDEDWGQRFDLIYCVAVLAHVDDELLMRILSEWSTRLAPGGRILIFEQVGPHTSRGAGYVRRAAHDYLAAFTAAGYELQDAWRLSFDAHRWFERHVAKLLYTHWYDAETDTQRRLQANQSRLFRGLSRLSVMLSRNRLKRDLGDYGNALMLFGKGG</sequence>
<accession>A0A4R6DTC5</accession>
<dbReference type="SUPFAM" id="SSF53335">
    <property type="entry name" value="S-adenosyl-L-methionine-dependent methyltransferases"/>
    <property type="match status" value="1"/>
</dbReference>
<dbReference type="EMBL" id="SNVV01000015">
    <property type="protein sequence ID" value="TDN48391.1"/>
    <property type="molecule type" value="Genomic_DNA"/>
</dbReference>
<proteinExistence type="predicted"/>
<organism evidence="2 3">
    <name type="scientific">Azoarcus indigens</name>
    <dbReference type="NCBI Taxonomy" id="29545"/>
    <lineage>
        <taxon>Bacteria</taxon>
        <taxon>Pseudomonadati</taxon>
        <taxon>Pseudomonadota</taxon>
        <taxon>Betaproteobacteria</taxon>
        <taxon>Rhodocyclales</taxon>
        <taxon>Zoogloeaceae</taxon>
        <taxon>Azoarcus</taxon>
    </lineage>
</organism>
<dbReference type="CDD" id="cd02440">
    <property type="entry name" value="AdoMet_MTases"/>
    <property type="match status" value="1"/>
</dbReference>
<dbReference type="RefSeq" id="WP_133593513.1">
    <property type="nucleotide sequence ID" value="NZ_SNVV01000015.1"/>
</dbReference>
<reference evidence="2 3" key="1">
    <citation type="submission" date="2019-03" db="EMBL/GenBank/DDBJ databases">
        <title>Genomic Encyclopedia of Type Strains, Phase IV (KMG-IV): sequencing the most valuable type-strain genomes for metagenomic binning, comparative biology and taxonomic classification.</title>
        <authorList>
            <person name="Goeker M."/>
        </authorList>
    </citation>
    <scope>NUCLEOTIDE SEQUENCE [LARGE SCALE GENOMIC DNA]</scope>
    <source>
        <strain evidence="2 3">DSM 12121</strain>
    </source>
</reference>
<evidence type="ECO:0000313" key="3">
    <source>
        <dbReference type="Proteomes" id="UP000295129"/>
    </source>
</evidence>
<dbReference type="Proteomes" id="UP000295129">
    <property type="component" value="Unassembled WGS sequence"/>
</dbReference>
<gene>
    <name evidence="2" type="ORF">C7389_11557</name>
</gene>
<dbReference type="OrthoDB" id="5513623at2"/>
<keyword evidence="2" id="KW-0808">Transferase</keyword>
<keyword evidence="3" id="KW-1185">Reference proteome</keyword>
<dbReference type="GO" id="GO:0008168">
    <property type="term" value="F:methyltransferase activity"/>
    <property type="evidence" value="ECO:0007669"/>
    <property type="project" value="UniProtKB-KW"/>
</dbReference>
<evidence type="ECO:0000259" key="1">
    <source>
        <dbReference type="Pfam" id="PF13649"/>
    </source>
</evidence>
<feature type="domain" description="Methyltransferase" evidence="1">
    <location>
        <begin position="66"/>
        <end position="154"/>
    </location>
</feature>
<dbReference type="GO" id="GO:0032259">
    <property type="term" value="P:methylation"/>
    <property type="evidence" value="ECO:0007669"/>
    <property type="project" value="UniProtKB-KW"/>
</dbReference>
<comment type="caution">
    <text evidence="2">The sequence shown here is derived from an EMBL/GenBank/DDBJ whole genome shotgun (WGS) entry which is preliminary data.</text>
</comment>
<evidence type="ECO:0000313" key="2">
    <source>
        <dbReference type="EMBL" id="TDN48391.1"/>
    </source>
</evidence>